<dbReference type="EMBL" id="CAAGRJ010032399">
    <property type="protein sequence ID" value="VFV42647.1"/>
    <property type="molecule type" value="Genomic_DNA"/>
</dbReference>
<feature type="domain" description="Hsp70-interacting protein N-terminal" evidence="4">
    <location>
        <begin position="2"/>
        <end position="40"/>
    </location>
</feature>
<dbReference type="FunFam" id="6.10.250.3420:FF:000001">
    <property type="entry name" value="Hsc70-interacting protein-like protein"/>
    <property type="match status" value="1"/>
</dbReference>
<dbReference type="Gene3D" id="1.25.40.10">
    <property type="entry name" value="Tetratricopeptide repeat domain"/>
    <property type="match status" value="1"/>
</dbReference>
<dbReference type="Pfam" id="PF00515">
    <property type="entry name" value="TPR_1"/>
    <property type="match status" value="1"/>
</dbReference>
<proteinExistence type="inferred from homology"/>
<reference evidence="5 6" key="1">
    <citation type="submission" date="2019-01" db="EMBL/GenBank/DDBJ databases">
        <authorList>
            <person name="Alioto T."/>
            <person name="Alioto T."/>
        </authorList>
    </citation>
    <scope>NUCLEOTIDE SEQUENCE [LARGE SCALE GENOMIC DNA]</scope>
</reference>
<evidence type="ECO:0000313" key="6">
    <source>
        <dbReference type="Proteomes" id="UP000386466"/>
    </source>
</evidence>
<dbReference type="Pfam" id="PF18253">
    <property type="entry name" value="HipN"/>
    <property type="match status" value="1"/>
</dbReference>
<dbReference type="SUPFAM" id="SSF48452">
    <property type="entry name" value="TPR-like"/>
    <property type="match status" value="1"/>
</dbReference>
<dbReference type="InterPro" id="IPR019734">
    <property type="entry name" value="TPR_rpt"/>
</dbReference>
<accession>A0A485PCZ1</accession>
<organism evidence="5 6">
    <name type="scientific">Lynx pardinus</name>
    <name type="common">Iberian lynx</name>
    <name type="synonym">Felis pardina</name>
    <dbReference type="NCBI Taxonomy" id="191816"/>
    <lineage>
        <taxon>Eukaryota</taxon>
        <taxon>Metazoa</taxon>
        <taxon>Chordata</taxon>
        <taxon>Craniata</taxon>
        <taxon>Vertebrata</taxon>
        <taxon>Euteleostomi</taxon>
        <taxon>Mammalia</taxon>
        <taxon>Eutheria</taxon>
        <taxon>Laurasiatheria</taxon>
        <taxon>Carnivora</taxon>
        <taxon>Feliformia</taxon>
        <taxon>Felidae</taxon>
        <taxon>Felinae</taxon>
        <taxon>Lynx</taxon>
    </lineage>
</organism>
<evidence type="ECO:0000259" key="4">
    <source>
        <dbReference type="Pfam" id="PF18253"/>
    </source>
</evidence>
<dbReference type="PANTHER" id="PTHR45883:SF2">
    <property type="entry name" value="HSC70-INTERACTING PROTEIN"/>
    <property type="match status" value="1"/>
</dbReference>
<dbReference type="Proteomes" id="UP000386466">
    <property type="component" value="Unassembled WGS sequence"/>
</dbReference>
<dbReference type="SMART" id="SM00028">
    <property type="entry name" value="TPR"/>
    <property type="match status" value="1"/>
</dbReference>
<dbReference type="GO" id="GO:0046983">
    <property type="term" value="F:protein dimerization activity"/>
    <property type="evidence" value="ECO:0007669"/>
    <property type="project" value="InterPro"/>
</dbReference>
<dbReference type="Gene3D" id="6.10.250.3420">
    <property type="match status" value="1"/>
</dbReference>
<keyword evidence="3" id="KW-0802">TPR repeat</keyword>
<evidence type="ECO:0000256" key="3">
    <source>
        <dbReference type="ARBA" id="ARBA00022803"/>
    </source>
</evidence>
<dbReference type="CDD" id="cd14438">
    <property type="entry name" value="Hip_N"/>
    <property type="match status" value="1"/>
</dbReference>
<keyword evidence="6" id="KW-1185">Reference proteome</keyword>
<dbReference type="GO" id="GO:0030544">
    <property type="term" value="F:Hsp70 protein binding"/>
    <property type="evidence" value="ECO:0007669"/>
    <property type="project" value="TreeGrafter"/>
</dbReference>
<evidence type="ECO:0000313" key="5">
    <source>
        <dbReference type="EMBL" id="VFV42647.1"/>
    </source>
</evidence>
<dbReference type="AlphaFoldDB" id="A0A485PCZ1"/>
<keyword evidence="2" id="KW-0677">Repeat</keyword>
<evidence type="ECO:0000256" key="1">
    <source>
        <dbReference type="ARBA" id="ARBA00009015"/>
    </source>
</evidence>
<sequence length="140" mass="15822">MDPHKVHELQAFVKMYKQDPSVLQTEAMRFLRERMESMGGVTEPDTDASQKMGNENVEITEEMTDQANDKKVASTEALNNSELQKATDLFTHAFKLNPHLGIVHAKRASVFIKLQKPDAAIQDCDRAIEINPDSAQPLKW</sequence>
<name>A0A485PCZ1_LYNPA</name>
<dbReference type="PANTHER" id="PTHR45883">
    <property type="entry name" value="HSC70-INTERACTING PROTEIN"/>
    <property type="match status" value="1"/>
</dbReference>
<dbReference type="InterPro" id="IPR011990">
    <property type="entry name" value="TPR-like_helical_dom_sf"/>
</dbReference>
<gene>
    <name evidence="5" type="ORF">LYPA_23C010698</name>
</gene>
<dbReference type="InterPro" id="IPR034649">
    <property type="entry name" value="Hip_N"/>
</dbReference>
<evidence type="ECO:0000256" key="2">
    <source>
        <dbReference type="ARBA" id="ARBA00022737"/>
    </source>
</evidence>
<comment type="similarity">
    <text evidence="1">Belongs to the FAM10 family.</text>
</comment>
<protein>
    <submittedName>
        <fullName evidence="5">Protein fam10a5</fullName>
    </submittedName>
</protein>